<dbReference type="Pfam" id="PF13193">
    <property type="entry name" value="AMP-binding_C"/>
    <property type="match status" value="1"/>
</dbReference>
<dbReference type="Pfam" id="PF00501">
    <property type="entry name" value="AMP-binding"/>
    <property type="match status" value="1"/>
</dbReference>
<keyword evidence="3" id="KW-0276">Fatty acid metabolism</keyword>
<dbReference type="OrthoDB" id="9803968at2"/>
<dbReference type="Proteomes" id="UP000242320">
    <property type="component" value="Unassembled WGS sequence"/>
</dbReference>
<evidence type="ECO:0000259" key="12">
    <source>
        <dbReference type="Pfam" id="PF13193"/>
    </source>
</evidence>
<evidence type="ECO:0000313" key="13">
    <source>
        <dbReference type="EMBL" id="OSC23651.1"/>
    </source>
</evidence>
<keyword evidence="2" id="KW-0436">Ligase</keyword>
<dbReference type="PROSITE" id="PS00455">
    <property type="entry name" value="AMP_BINDING"/>
    <property type="match status" value="1"/>
</dbReference>
<protein>
    <recommendedName>
        <fullName evidence="7">Long-chain-fatty-acid--CoA ligase FadD13</fullName>
        <ecNumber evidence="5">6.2.1.3</ecNumber>
    </recommendedName>
    <alternativeName>
        <fullName evidence="8">Fatty acyl-CoA ligase</fullName>
    </alternativeName>
    <alternativeName>
        <fullName evidence="10">Fatty acyl-CoA synthetase</fullName>
    </alternativeName>
    <alternativeName>
        <fullName evidence="9">Very-long-chain fatty-acyl-CoA synthetase</fullName>
    </alternativeName>
</protein>
<evidence type="ECO:0000256" key="10">
    <source>
        <dbReference type="ARBA" id="ARBA00083882"/>
    </source>
</evidence>
<comment type="catalytic activity">
    <reaction evidence="6">
        <text>a long-chain fatty acid + ATP + CoA = a long-chain fatty acyl-CoA + AMP + diphosphate</text>
        <dbReference type="Rhea" id="RHEA:15421"/>
        <dbReference type="ChEBI" id="CHEBI:30616"/>
        <dbReference type="ChEBI" id="CHEBI:33019"/>
        <dbReference type="ChEBI" id="CHEBI:57287"/>
        <dbReference type="ChEBI" id="CHEBI:57560"/>
        <dbReference type="ChEBI" id="CHEBI:83139"/>
        <dbReference type="ChEBI" id="CHEBI:456215"/>
        <dbReference type="EC" id="6.2.1.3"/>
    </reaction>
</comment>
<dbReference type="InterPro" id="IPR042099">
    <property type="entry name" value="ANL_N_sf"/>
</dbReference>
<dbReference type="RefSeq" id="WP_085292121.1">
    <property type="nucleotide sequence ID" value="NZ_NCXM01000029.1"/>
</dbReference>
<dbReference type="FunFam" id="3.30.300.30:FF:000008">
    <property type="entry name" value="2,3-dihydroxybenzoate-AMP ligase"/>
    <property type="match status" value="1"/>
</dbReference>
<dbReference type="Gene3D" id="3.40.50.12780">
    <property type="entry name" value="N-terminal domain of ligase-like"/>
    <property type="match status" value="1"/>
</dbReference>
<reference evidence="13 14" key="1">
    <citation type="submission" date="2017-04" db="EMBL/GenBank/DDBJ databases">
        <title>The new phylogeny of genus Mycobacterium.</title>
        <authorList>
            <person name="Tortoli E."/>
            <person name="Trovato A."/>
            <person name="Cirillo D.M."/>
        </authorList>
    </citation>
    <scope>NUCLEOTIDE SEQUENCE [LARGE SCALE GENOMIC DNA]</scope>
    <source>
        <strain evidence="13 14">DSM 45247</strain>
    </source>
</reference>
<feature type="domain" description="AMP-binding enzyme C-terminal" evidence="12">
    <location>
        <begin position="441"/>
        <end position="516"/>
    </location>
</feature>
<feature type="domain" description="AMP-dependent synthetase/ligase" evidence="11">
    <location>
        <begin position="16"/>
        <end position="391"/>
    </location>
</feature>
<dbReference type="AlphaFoldDB" id="A0A1X2KPN7"/>
<dbReference type="PANTHER" id="PTHR43859:SF4">
    <property type="entry name" value="BUTANOATE--COA LIGASE AAE1-RELATED"/>
    <property type="match status" value="1"/>
</dbReference>
<dbReference type="CDD" id="cd12118">
    <property type="entry name" value="ttLC_FACS_AEE21_like"/>
    <property type="match status" value="1"/>
</dbReference>
<dbReference type="PANTHER" id="PTHR43859">
    <property type="entry name" value="ACYL-ACTIVATING ENZYME"/>
    <property type="match status" value="1"/>
</dbReference>
<keyword evidence="4" id="KW-0443">Lipid metabolism</keyword>
<evidence type="ECO:0000256" key="6">
    <source>
        <dbReference type="ARBA" id="ARBA00036813"/>
    </source>
</evidence>
<evidence type="ECO:0000256" key="2">
    <source>
        <dbReference type="ARBA" id="ARBA00022598"/>
    </source>
</evidence>
<comment type="similarity">
    <text evidence="1">Belongs to the ATP-dependent AMP-binding enzyme family.</text>
</comment>
<dbReference type="InterPro" id="IPR000873">
    <property type="entry name" value="AMP-dep_synth/lig_dom"/>
</dbReference>
<evidence type="ECO:0000256" key="1">
    <source>
        <dbReference type="ARBA" id="ARBA00006432"/>
    </source>
</evidence>
<dbReference type="GO" id="GO:0004467">
    <property type="term" value="F:long-chain fatty acid-CoA ligase activity"/>
    <property type="evidence" value="ECO:0007669"/>
    <property type="project" value="UniProtKB-EC"/>
</dbReference>
<dbReference type="InterPro" id="IPR025110">
    <property type="entry name" value="AMP-bd_C"/>
</dbReference>
<evidence type="ECO:0000256" key="5">
    <source>
        <dbReference type="ARBA" id="ARBA00026121"/>
    </source>
</evidence>
<evidence type="ECO:0000256" key="4">
    <source>
        <dbReference type="ARBA" id="ARBA00023098"/>
    </source>
</evidence>
<dbReference type="SUPFAM" id="SSF56801">
    <property type="entry name" value="Acetyl-CoA synthetase-like"/>
    <property type="match status" value="1"/>
</dbReference>
<evidence type="ECO:0000313" key="14">
    <source>
        <dbReference type="Proteomes" id="UP000242320"/>
    </source>
</evidence>
<evidence type="ECO:0000256" key="7">
    <source>
        <dbReference type="ARBA" id="ARBA00069710"/>
    </source>
</evidence>
<dbReference type="NCBIfam" id="NF004837">
    <property type="entry name" value="PRK06187.1"/>
    <property type="match status" value="1"/>
</dbReference>
<evidence type="ECO:0000259" key="11">
    <source>
        <dbReference type="Pfam" id="PF00501"/>
    </source>
</evidence>
<evidence type="ECO:0000256" key="9">
    <source>
        <dbReference type="ARBA" id="ARBA00080667"/>
    </source>
</evidence>
<dbReference type="InterPro" id="IPR045851">
    <property type="entry name" value="AMP-bd_C_sf"/>
</dbReference>
<accession>A0A1X2KPN7</accession>
<evidence type="ECO:0000256" key="8">
    <source>
        <dbReference type="ARBA" id="ARBA00076959"/>
    </source>
</evidence>
<proteinExistence type="inferred from homology"/>
<dbReference type="EC" id="6.2.1.3" evidence="5"/>
<organism evidence="13 14">
    <name type="scientific">Mycolicibacterium vulneris</name>
    <dbReference type="NCBI Taxonomy" id="547163"/>
    <lineage>
        <taxon>Bacteria</taxon>
        <taxon>Bacillati</taxon>
        <taxon>Actinomycetota</taxon>
        <taxon>Actinomycetes</taxon>
        <taxon>Mycobacteriales</taxon>
        <taxon>Mycobacteriaceae</taxon>
        <taxon>Mycolicibacterium</taxon>
    </lineage>
</organism>
<comment type="caution">
    <text evidence="13">The sequence shown here is derived from an EMBL/GenBank/DDBJ whole genome shotgun (WGS) entry which is preliminary data.</text>
</comment>
<sequence length="536" mass="58280">MSTTVSNVPLTPLALLERAAQVWPDKVAITDGERRITYREFAAMTQRLAHALMSRGLGKGDRVAYLMPNIAEMLVGHFGVPLAGGVLVTVNTRLSPGEIAYILSHSAPRFVIVDSRLAALAQASVQLTEPAESRPQVIVTGNIDVTLPAEWLRYVPFTSVAAGELSWSVADENDAISLNYTSGTTGRPKAVVYTHRGAYLNALGEVIHSRLTPQSVYLWTLPMFHCNGWCTPWAVTGIGGSHVCLPEVRGEEIWRLIDTENITHLNAAPTVLTMMMNTGAAHQLDGELCVTTAGAPPSPSTIAQMEALNFRIVHVYGLTETYGPFAICEEQAAWSALPDEQQARRKARQGVPMIQAGRLRVVDDHMRDVPRDGATMGEIVMQGNNVMAGYFNDPDATRAATEGGWFHSGDLAVMHPDGYIEIRDRAKDLVISGGENISSVEVEQTLMSHPGVLEVAVIGVPDEKWGERPKAFVVRRPGCAPSEHELIEHVRAHLAHFKAPREVLIVDGLPKTSTGKVQKAVLRAPEWQGRASLVQG</sequence>
<keyword evidence="14" id="KW-1185">Reference proteome</keyword>
<gene>
    <name evidence="13" type="ORF">B8W69_23325</name>
</gene>
<name>A0A1X2KPN7_9MYCO</name>
<dbReference type="InterPro" id="IPR020845">
    <property type="entry name" value="AMP-binding_CS"/>
</dbReference>
<dbReference type="EMBL" id="NCXM01000029">
    <property type="protein sequence ID" value="OSC23651.1"/>
    <property type="molecule type" value="Genomic_DNA"/>
</dbReference>
<dbReference type="Gene3D" id="3.30.300.30">
    <property type="match status" value="1"/>
</dbReference>
<evidence type="ECO:0000256" key="3">
    <source>
        <dbReference type="ARBA" id="ARBA00022832"/>
    </source>
</evidence>